<protein>
    <submittedName>
        <fullName evidence="1">Uncharacterized protein</fullName>
    </submittedName>
</protein>
<gene>
    <name evidence="1" type="ORF">CIHG_02917</name>
</gene>
<evidence type="ECO:0000313" key="2">
    <source>
        <dbReference type="Proteomes" id="UP000054563"/>
    </source>
</evidence>
<reference evidence="2" key="1">
    <citation type="journal article" date="2010" name="Genome Res.">
        <title>Population genomic sequencing of Coccidioides fungi reveals recent hybridization and transposon control.</title>
        <authorList>
            <person name="Neafsey D.E."/>
            <person name="Barker B.M."/>
            <person name="Sharpton T.J."/>
            <person name="Stajich J.E."/>
            <person name="Park D.J."/>
            <person name="Whiston E."/>
            <person name="Hung C.-Y."/>
            <person name="McMahan C."/>
            <person name="White J."/>
            <person name="Sykes S."/>
            <person name="Heiman D."/>
            <person name="Young S."/>
            <person name="Zeng Q."/>
            <person name="Abouelleil A."/>
            <person name="Aftuck L."/>
            <person name="Bessette D."/>
            <person name="Brown A."/>
            <person name="FitzGerald M."/>
            <person name="Lui A."/>
            <person name="Macdonald J.P."/>
            <person name="Priest M."/>
            <person name="Orbach M.J."/>
            <person name="Galgiani J.N."/>
            <person name="Kirkland T.N."/>
            <person name="Cole G.T."/>
            <person name="Birren B.W."/>
            <person name="Henn M.R."/>
            <person name="Taylor J.W."/>
            <person name="Rounsley S.D."/>
        </authorList>
    </citation>
    <scope>NUCLEOTIDE SEQUENCE [LARGE SCALE GENOMIC DNA]</scope>
    <source>
        <strain evidence="2">H538.4</strain>
    </source>
</reference>
<sequence>MKAYKPLFDITDIRHPWILEFNPFSLFGVRDAPLENGCPLPIPLSKGLGLRYANNSSYGHRKSPQISLHTSETSASGQFSTVDNTRKQCERISSDTSSAACANLMAGGLWLKAEAGPAWPVDDNV</sequence>
<dbReference type="Proteomes" id="UP000054563">
    <property type="component" value="Unassembled WGS sequence"/>
</dbReference>
<proteinExistence type="predicted"/>
<organism evidence="1 2">
    <name type="scientific">Coccidioides immitis H538.4</name>
    <dbReference type="NCBI Taxonomy" id="396776"/>
    <lineage>
        <taxon>Eukaryota</taxon>
        <taxon>Fungi</taxon>
        <taxon>Dikarya</taxon>
        <taxon>Ascomycota</taxon>
        <taxon>Pezizomycotina</taxon>
        <taxon>Eurotiomycetes</taxon>
        <taxon>Eurotiomycetidae</taxon>
        <taxon>Onygenales</taxon>
        <taxon>Onygenaceae</taxon>
        <taxon>Coccidioides</taxon>
    </lineage>
</organism>
<dbReference type="AlphaFoldDB" id="A0A0J8RJ67"/>
<evidence type="ECO:0000313" key="1">
    <source>
        <dbReference type="EMBL" id="KMU85135.1"/>
    </source>
</evidence>
<dbReference type="VEuPathDB" id="FungiDB:CIHG_02917"/>
<accession>A0A0J8RJ67</accession>
<name>A0A0J8RJ67_COCIT</name>
<dbReference type="EMBL" id="DS016987">
    <property type="protein sequence ID" value="KMU85135.1"/>
    <property type="molecule type" value="Genomic_DNA"/>
</dbReference>